<keyword evidence="1" id="KW-0812">Transmembrane</keyword>
<accession>A0A840YGB9</accession>
<reference evidence="2 3" key="1">
    <citation type="submission" date="2020-08" db="EMBL/GenBank/DDBJ databases">
        <title>Genomic Encyclopedia of Type Strains, Phase IV (KMG-IV): sequencing the most valuable type-strain genomes for metagenomic binning, comparative biology and taxonomic classification.</title>
        <authorList>
            <person name="Goeker M."/>
        </authorList>
    </citation>
    <scope>NUCLEOTIDE SEQUENCE [LARGE SCALE GENOMIC DNA]</scope>
    <source>
        <strain evidence="2 3">DSM 25622</strain>
    </source>
</reference>
<keyword evidence="1" id="KW-1133">Transmembrane helix</keyword>
<organism evidence="2 3">
    <name type="scientific">Muricoccus pecuniae</name>
    <dbReference type="NCBI Taxonomy" id="693023"/>
    <lineage>
        <taxon>Bacteria</taxon>
        <taxon>Pseudomonadati</taxon>
        <taxon>Pseudomonadota</taxon>
        <taxon>Alphaproteobacteria</taxon>
        <taxon>Acetobacterales</taxon>
        <taxon>Roseomonadaceae</taxon>
        <taxon>Muricoccus</taxon>
    </lineage>
</organism>
<sequence>MRGYNRADIWDEVWAEYDARQAAHAEAEAAAQAMATRGHSEAPAFRPLSHVLPAVLAGILLVAAWMALPWLLGARLAAPIAARDAAALLQHFDRPAAMASLRAGLAAEVPQSEGEGARRFFDRMAGRMAAAWEEPERVAAWLSLRAAGGEGTAAALSSLRSARPLGLTSFRVEYGPAGEASGVAFDIAWRGEGFRVTGLRFLDTPSAPAGVSGPALAMR</sequence>
<name>A0A840YGB9_9PROT</name>
<dbReference type="Proteomes" id="UP000580654">
    <property type="component" value="Unassembled WGS sequence"/>
</dbReference>
<evidence type="ECO:0000313" key="2">
    <source>
        <dbReference type="EMBL" id="MBB5692963.1"/>
    </source>
</evidence>
<keyword evidence="1" id="KW-0472">Membrane</keyword>
<proteinExistence type="predicted"/>
<dbReference type="RefSeq" id="WP_184514465.1">
    <property type="nucleotide sequence ID" value="NZ_JACIJD010000003.1"/>
</dbReference>
<dbReference type="EMBL" id="JACIJD010000003">
    <property type="protein sequence ID" value="MBB5692963.1"/>
    <property type="molecule type" value="Genomic_DNA"/>
</dbReference>
<gene>
    <name evidence="2" type="ORF">FHS87_000982</name>
</gene>
<evidence type="ECO:0000313" key="3">
    <source>
        <dbReference type="Proteomes" id="UP000580654"/>
    </source>
</evidence>
<protein>
    <submittedName>
        <fullName evidence="2">Uncharacterized protein</fullName>
    </submittedName>
</protein>
<comment type="caution">
    <text evidence="2">The sequence shown here is derived from an EMBL/GenBank/DDBJ whole genome shotgun (WGS) entry which is preliminary data.</text>
</comment>
<evidence type="ECO:0000256" key="1">
    <source>
        <dbReference type="SAM" id="Phobius"/>
    </source>
</evidence>
<dbReference type="AlphaFoldDB" id="A0A840YGB9"/>
<keyword evidence="3" id="KW-1185">Reference proteome</keyword>
<feature type="transmembrane region" description="Helical" evidence="1">
    <location>
        <begin position="51"/>
        <end position="73"/>
    </location>
</feature>